<gene>
    <name evidence="1" type="primary">Necator_chrX.g23187</name>
    <name evidence="1" type="ORF">RB195_023024</name>
</gene>
<accession>A0ABR1EJR2</accession>
<name>A0ABR1EJR2_NECAM</name>
<organism evidence="1 2">
    <name type="scientific">Necator americanus</name>
    <name type="common">Human hookworm</name>
    <dbReference type="NCBI Taxonomy" id="51031"/>
    <lineage>
        <taxon>Eukaryota</taxon>
        <taxon>Metazoa</taxon>
        <taxon>Ecdysozoa</taxon>
        <taxon>Nematoda</taxon>
        <taxon>Chromadorea</taxon>
        <taxon>Rhabditida</taxon>
        <taxon>Rhabditina</taxon>
        <taxon>Rhabditomorpha</taxon>
        <taxon>Strongyloidea</taxon>
        <taxon>Ancylostomatidae</taxon>
        <taxon>Bunostominae</taxon>
        <taxon>Necator</taxon>
    </lineage>
</organism>
<dbReference type="PANTHER" id="PTHR19446">
    <property type="entry name" value="REVERSE TRANSCRIPTASES"/>
    <property type="match status" value="1"/>
</dbReference>
<proteinExistence type="predicted"/>
<comment type="caution">
    <text evidence="1">The sequence shown here is derived from an EMBL/GenBank/DDBJ whole genome shotgun (WGS) entry which is preliminary data.</text>
</comment>
<protein>
    <recommendedName>
        <fullName evidence="3">Reverse transcriptase domain-containing protein</fullName>
    </recommendedName>
</protein>
<keyword evidence="2" id="KW-1185">Reference proteome</keyword>
<evidence type="ECO:0000313" key="1">
    <source>
        <dbReference type="EMBL" id="KAK6762151.1"/>
    </source>
</evidence>
<dbReference type="Proteomes" id="UP001303046">
    <property type="component" value="Unassembled WGS sequence"/>
</dbReference>
<dbReference type="EMBL" id="JAVFWL010000006">
    <property type="protein sequence ID" value="KAK6762151.1"/>
    <property type="molecule type" value="Genomic_DNA"/>
</dbReference>
<evidence type="ECO:0000313" key="2">
    <source>
        <dbReference type="Proteomes" id="UP001303046"/>
    </source>
</evidence>
<sequence length="167" mass="19615">MCKVLERIILDRLIKHRGETECDEQAGFRLGRSTIDQVFIVRRVIKIWERYSKPMQLAFLDVEAAFDSPHQGRLLNALRADGVPGKFVGLLDDKNQRCSSNTSRIYNTIRVGNWRKTRSIGRTLPVQLRYRRHYAKNSRSVSSRYRFNTCRHAMQANVDLFETLKWN</sequence>
<evidence type="ECO:0008006" key="3">
    <source>
        <dbReference type="Google" id="ProtNLM"/>
    </source>
</evidence>
<reference evidence="1 2" key="1">
    <citation type="submission" date="2023-08" db="EMBL/GenBank/DDBJ databases">
        <title>A Necator americanus chromosomal reference genome.</title>
        <authorList>
            <person name="Ilik V."/>
            <person name="Petrzelkova K.J."/>
            <person name="Pardy F."/>
            <person name="Fuh T."/>
            <person name="Niatou-Singa F.S."/>
            <person name="Gouil Q."/>
            <person name="Baker L."/>
            <person name="Ritchie M.E."/>
            <person name="Jex A.R."/>
            <person name="Gazzola D."/>
            <person name="Li H."/>
            <person name="Toshio Fujiwara R."/>
            <person name="Zhan B."/>
            <person name="Aroian R.V."/>
            <person name="Pafco B."/>
            <person name="Schwarz E.M."/>
        </authorList>
    </citation>
    <scope>NUCLEOTIDE SEQUENCE [LARGE SCALE GENOMIC DNA]</scope>
    <source>
        <strain evidence="1 2">Aroian</strain>
        <tissue evidence="1">Whole animal</tissue>
    </source>
</reference>